<evidence type="ECO:0000313" key="3">
    <source>
        <dbReference type="EMBL" id="GJE92132.1"/>
    </source>
</evidence>
<name>A0A9P3GCK8_9APHY</name>
<comment type="caution">
    <text evidence="3">The sequence shown here is derived from an EMBL/GenBank/DDBJ whole genome shotgun (WGS) entry which is preliminary data.</text>
</comment>
<dbReference type="AlphaFoldDB" id="A0A9P3GCK8"/>
<dbReference type="SUPFAM" id="SSF50475">
    <property type="entry name" value="FMN-binding split barrel"/>
    <property type="match status" value="1"/>
</dbReference>
<gene>
    <name evidence="3" type="ORF">PsYK624_082850</name>
</gene>
<accession>A0A9P3GCK8</accession>
<organism evidence="3 4">
    <name type="scientific">Phanerochaete sordida</name>
    <dbReference type="NCBI Taxonomy" id="48140"/>
    <lineage>
        <taxon>Eukaryota</taxon>
        <taxon>Fungi</taxon>
        <taxon>Dikarya</taxon>
        <taxon>Basidiomycota</taxon>
        <taxon>Agaricomycotina</taxon>
        <taxon>Agaricomycetes</taxon>
        <taxon>Polyporales</taxon>
        <taxon>Phanerochaetaceae</taxon>
        <taxon>Phanerochaete</taxon>
    </lineage>
</organism>
<dbReference type="Pfam" id="PF16242">
    <property type="entry name" value="Pyrid_ox_like"/>
    <property type="match status" value="1"/>
</dbReference>
<reference evidence="3 4" key="1">
    <citation type="submission" date="2021-08" db="EMBL/GenBank/DDBJ databases">
        <title>Draft Genome Sequence of Phanerochaete sordida strain YK-624.</title>
        <authorList>
            <person name="Mori T."/>
            <person name="Dohra H."/>
            <person name="Suzuki T."/>
            <person name="Kawagishi H."/>
            <person name="Hirai H."/>
        </authorList>
    </citation>
    <scope>NUCLEOTIDE SEQUENCE [LARGE SCALE GENOMIC DNA]</scope>
    <source>
        <strain evidence="3 4">YK-624</strain>
    </source>
</reference>
<evidence type="ECO:0000313" key="4">
    <source>
        <dbReference type="Proteomes" id="UP000703269"/>
    </source>
</evidence>
<feature type="region of interest" description="Disordered" evidence="1">
    <location>
        <begin position="1"/>
        <end position="22"/>
    </location>
</feature>
<dbReference type="InterPro" id="IPR052917">
    <property type="entry name" value="Stress-Dev_Protein"/>
</dbReference>
<dbReference type="PANTHER" id="PTHR34818">
    <property type="entry name" value="PROTEIN BLI-3"/>
    <property type="match status" value="1"/>
</dbReference>
<dbReference type="EMBL" id="BPQB01000025">
    <property type="protein sequence ID" value="GJE92132.1"/>
    <property type="molecule type" value="Genomic_DNA"/>
</dbReference>
<dbReference type="InterPro" id="IPR012349">
    <property type="entry name" value="Split_barrel_FMN-bd"/>
</dbReference>
<feature type="domain" description="General stress protein FMN-binding split barrel" evidence="2">
    <location>
        <begin position="24"/>
        <end position="178"/>
    </location>
</feature>
<keyword evidence="4" id="KW-1185">Reference proteome</keyword>
<dbReference type="Gene3D" id="2.30.110.10">
    <property type="entry name" value="Electron Transport, Fmn-binding Protein, Chain A"/>
    <property type="match status" value="1"/>
</dbReference>
<proteinExistence type="predicted"/>
<sequence length="202" mass="22196">MSYNKELDPYSAKAQNDNLTPQEKVDGLHTIIKKVKTGMLTTRSADGHMHSRAMAPAGPVSHNQVTLVFIANRASHKFEEIENDAHVNVSFYDEGSTHWASYSGIAKVSQDKELIARHWSHLTSAWFGDLGDGTHKGDQHDPRVAVIEVIPEEIRYWLSTSSTVTKAASIVASAATGKVSAPGELRTISQQEIQVIQGLHQK</sequence>
<dbReference type="Proteomes" id="UP000703269">
    <property type="component" value="Unassembled WGS sequence"/>
</dbReference>
<dbReference type="OrthoDB" id="434253at2759"/>
<dbReference type="InterPro" id="IPR038725">
    <property type="entry name" value="YdaG_split_barrel_FMN-bd"/>
</dbReference>
<evidence type="ECO:0000256" key="1">
    <source>
        <dbReference type="SAM" id="MobiDB-lite"/>
    </source>
</evidence>
<protein>
    <recommendedName>
        <fullName evidence="2">General stress protein FMN-binding split barrel domain-containing protein</fullName>
    </recommendedName>
</protein>
<evidence type="ECO:0000259" key="2">
    <source>
        <dbReference type="Pfam" id="PF16242"/>
    </source>
</evidence>
<dbReference type="PANTHER" id="PTHR34818:SF1">
    <property type="entry name" value="PROTEIN BLI-3"/>
    <property type="match status" value="1"/>
</dbReference>